<dbReference type="Pfam" id="PF00149">
    <property type="entry name" value="Metallophos"/>
    <property type="match status" value="1"/>
</dbReference>
<feature type="domain" description="Calcineurin-like phosphoesterase" evidence="1">
    <location>
        <begin position="10"/>
        <end position="196"/>
    </location>
</feature>
<gene>
    <name evidence="2" type="ORF">KOR42_20500</name>
</gene>
<dbReference type="SUPFAM" id="SSF56300">
    <property type="entry name" value="Metallo-dependent phosphatases"/>
    <property type="match status" value="1"/>
</dbReference>
<protein>
    <submittedName>
        <fullName evidence="2">Calcineurin-like phosphoesterase</fullName>
    </submittedName>
</protein>
<dbReference type="Proteomes" id="UP000317243">
    <property type="component" value="Unassembled WGS sequence"/>
</dbReference>
<evidence type="ECO:0000259" key="1">
    <source>
        <dbReference type="Pfam" id="PF00149"/>
    </source>
</evidence>
<dbReference type="InterPro" id="IPR004843">
    <property type="entry name" value="Calcineurin-like_PHP"/>
</dbReference>
<name>A0A5C5X7B5_9PLAN</name>
<dbReference type="RefSeq" id="WP_146509215.1">
    <property type="nucleotide sequence ID" value="NZ_SIHI01000001.1"/>
</dbReference>
<dbReference type="GO" id="GO:0016787">
    <property type="term" value="F:hydrolase activity"/>
    <property type="evidence" value="ECO:0007669"/>
    <property type="project" value="InterPro"/>
</dbReference>
<sequence>MSIEEWNGALFIGDPHLESRQPGFRKDNYPEVILEKLRWSLDYARENKLIPVLLGDLFDKPRDNSNWLLNQLFQLLTGEILTVYGNHDVHYQPELTDDDSLSLLVNSGHLKLISGDEPWVGKVAGRPLVIAGSSYRQKIPKTFDSAPHCERMKADGSPVVVWVTHHDILIPGYDEGRVKPRSIDGIDLIINGHIHRNLETVVKGGTSWITPGNISRRSRSDACREHVPSVLELRLDEAEYHLERIAIPHEPFEEVFHEAVIEAVGNETRSAFVSGLAELQARRTDDGAGLIEFLESNVKQFSPQVAEEIMDLAKAVTEGEK</sequence>
<dbReference type="PANTHER" id="PTHR30337:SF0">
    <property type="entry name" value="NUCLEASE SBCCD SUBUNIT D"/>
    <property type="match status" value="1"/>
</dbReference>
<proteinExistence type="predicted"/>
<accession>A0A5C5X7B5</accession>
<keyword evidence="3" id="KW-1185">Reference proteome</keyword>
<evidence type="ECO:0000313" key="2">
    <source>
        <dbReference type="EMBL" id="TWT58668.1"/>
    </source>
</evidence>
<dbReference type="EMBL" id="SIHI01000001">
    <property type="protein sequence ID" value="TWT58668.1"/>
    <property type="molecule type" value="Genomic_DNA"/>
</dbReference>
<dbReference type="PANTHER" id="PTHR30337">
    <property type="entry name" value="COMPONENT OF ATP-DEPENDENT DSDNA EXONUCLEASE"/>
    <property type="match status" value="1"/>
</dbReference>
<evidence type="ECO:0000313" key="3">
    <source>
        <dbReference type="Proteomes" id="UP000317243"/>
    </source>
</evidence>
<reference evidence="2 3" key="1">
    <citation type="submission" date="2019-02" db="EMBL/GenBank/DDBJ databases">
        <title>Deep-cultivation of Planctomycetes and their phenomic and genomic characterization uncovers novel biology.</title>
        <authorList>
            <person name="Wiegand S."/>
            <person name="Jogler M."/>
            <person name="Boedeker C."/>
            <person name="Pinto D."/>
            <person name="Vollmers J."/>
            <person name="Rivas-Marin E."/>
            <person name="Kohn T."/>
            <person name="Peeters S.H."/>
            <person name="Heuer A."/>
            <person name="Rast P."/>
            <person name="Oberbeckmann S."/>
            <person name="Bunk B."/>
            <person name="Jeske O."/>
            <person name="Meyerdierks A."/>
            <person name="Storesund J.E."/>
            <person name="Kallscheuer N."/>
            <person name="Luecker S."/>
            <person name="Lage O.M."/>
            <person name="Pohl T."/>
            <person name="Merkel B.J."/>
            <person name="Hornburger P."/>
            <person name="Mueller R.-W."/>
            <person name="Bruemmer F."/>
            <person name="Labrenz M."/>
            <person name="Spormann A.M."/>
            <person name="Op Den Camp H."/>
            <person name="Overmann J."/>
            <person name="Amann R."/>
            <person name="Jetten M.S.M."/>
            <person name="Mascher T."/>
            <person name="Medema M.H."/>
            <person name="Devos D.P."/>
            <person name="Kaster A.-K."/>
            <person name="Ovreas L."/>
            <person name="Rohde M."/>
            <person name="Galperin M.Y."/>
            <person name="Jogler C."/>
        </authorList>
    </citation>
    <scope>NUCLEOTIDE SEQUENCE [LARGE SCALE GENOMIC DNA]</scope>
    <source>
        <strain evidence="2 3">KOR42</strain>
    </source>
</reference>
<dbReference type="InterPro" id="IPR029052">
    <property type="entry name" value="Metallo-depent_PP-like"/>
</dbReference>
<comment type="caution">
    <text evidence="2">The sequence shown here is derived from an EMBL/GenBank/DDBJ whole genome shotgun (WGS) entry which is preliminary data.</text>
</comment>
<dbReference type="InterPro" id="IPR050535">
    <property type="entry name" value="DNA_Repair-Maintenance_Comp"/>
</dbReference>
<dbReference type="OrthoDB" id="5448289at2"/>
<organism evidence="2 3">
    <name type="scientific">Thalassoglobus neptunius</name>
    <dbReference type="NCBI Taxonomy" id="1938619"/>
    <lineage>
        <taxon>Bacteria</taxon>
        <taxon>Pseudomonadati</taxon>
        <taxon>Planctomycetota</taxon>
        <taxon>Planctomycetia</taxon>
        <taxon>Planctomycetales</taxon>
        <taxon>Planctomycetaceae</taxon>
        <taxon>Thalassoglobus</taxon>
    </lineage>
</organism>
<dbReference type="AlphaFoldDB" id="A0A5C5X7B5"/>
<dbReference type="Gene3D" id="3.60.21.10">
    <property type="match status" value="1"/>
</dbReference>